<dbReference type="InterPro" id="IPR002792">
    <property type="entry name" value="TRAM_dom"/>
</dbReference>
<feature type="binding site" evidence="4">
    <location>
        <position position="284"/>
    </location>
    <ligand>
        <name>S-adenosyl-L-methionine</name>
        <dbReference type="ChEBI" id="CHEBI:59789"/>
    </ligand>
</feature>
<dbReference type="InterPro" id="IPR029063">
    <property type="entry name" value="SAM-dependent_MTases_sf"/>
</dbReference>
<dbReference type="Gene3D" id="2.40.50.1070">
    <property type="match status" value="1"/>
</dbReference>
<dbReference type="SUPFAM" id="SSF50249">
    <property type="entry name" value="Nucleic acid-binding proteins"/>
    <property type="match status" value="1"/>
</dbReference>
<feature type="domain" description="TRAM" evidence="5">
    <location>
        <begin position="1"/>
        <end position="55"/>
    </location>
</feature>
<keyword evidence="1 4" id="KW-0489">Methyltransferase</keyword>
<dbReference type="InterPro" id="IPR010280">
    <property type="entry name" value="U5_MeTrfase_fam"/>
</dbReference>
<dbReference type="GO" id="GO:0070475">
    <property type="term" value="P:rRNA base methylation"/>
    <property type="evidence" value="ECO:0007669"/>
    <property type="project" value="TreeGrafter"/>
</dbReference>
<dbReference type="eggNOG" id="COG2265">
    <property type="taxonomic scope" value="Bacteria"/>
</dbReference>
<sequence>MNTHTLNITDTAYEGYGVGRISGKTVFVPFTVQGDNVTIDIVEEKKKYSFGRLLKINSYSDHRGEKYCRHIGECGSCLFGHIKHNSQIIIKKQIVKNAFRKREDFKIDSFLSKEPLNYRFRVNMKVKNGKIGFLKPKSHDIVPVEECPVMKPSLMNKINALKDHTDKIKDGKIYVIENEESKALLKSDCNFSDSTREQLLKIFDGISSPAGIEGTKCIPVKTAFGIFYTGFNGFSQSNRFLTGDFQETVADMIPEGSRLLELYAGSGFLTLAAAGKAKHIDAYEISGESVSLAKKAKIPNACFQKEDVDKNILRISVSFDTILANPGRKGMGKNVTEFIKRNKPESFIYVSCNPMTMSRDIQRIGEHYYMDKFYLLDMFPGTYHIECIAKLTKKQKVN</sequence>
<dbReference type="Gene3D" id="2.40.50.140">
    <property type="entry name" value="Nucleic acid-binding proteins"/>
    <property type="match status" value="1"/>
</dbReference>
<accession>F8E9Z4</accession>
<evidence type="ECO:0000256" key="2">
    <source>
        <dbReference type="ARBA" id="ARBA00022679"/>
    </source>
</evidence>
<evidence type="ECO:0000313" key="7">
    <source>
        <dbReference type="Proteomes" id="UP000006621"/>
    </source>
</evidence>
<feature type="active site" description="Nucleophile" evidence="4">
    <location>
        <position position="352"/>
    </location>
</feature>
<dbReference type="RefSeq" id="WP_013886874.1">
    <property type="nucleotide sequence ID" value="NC_015672.1"/>
</dbReference>
<evidence type="ECO:0000256" key="1">
    <source>
        <dbReference type="ARBA" id="ARBA00022603"/>
    </source>
</evidence>
<dbReference type="Pfam" id="PF01938">
    <property type="entry name" value="TRAM"/>
    <property type="match status" value="1"/>
</dbReference>
<reference evidence="7" key="2">
    <citation type="submission" date="2011-06" db="EMBL/GenBank/DDBJ databases">
        <title>The complete genome of Flexistipes sinusarabici DSM 4947.</title>
        <authorList>
            <person name="Lucas S."/>
            <person name="Han J."/>
            <person name="Lapidus A."/>
            <person name="Bruce D."/>
            <person name="Goodwin L."/>
            <person name="Pitluck S."/>
            <person name="Peters L."/>
            <person name="Kyrpides N."/>
            <person name="Mavromatis K."/>
            <person name="Ivanova N."/>
            <person name="Mikhailova N."/>
            <person name="Chertkov O."/>
            <person name="Detter J.C."/>
            <person name="Tapia R."/>
            <person name="Han C."/>
            <person name="Land M."/>
            <person name="Hauser L."/>
            <person name="Markowitz V."/>
            <person name="Cheng J.-F."/>
            <person name="Hugenholtz P."/>
            <person name="Woyke T."/>
            <person name="Wu D."/>
            <person name="Spring S."/>
            <person name="Schroeder M."/>
            <person name="Brambilla E."/>
            <person name="Klenk H.-P."/>
            <person name="Eisen J.A."/>
        </authorList>
    </citation>
    <scope>NUCLEOTIDE SEQUENCE [LARGE SCALE GENOMIC DNA]</scope>
    <source>
        <strain evidence="7">DSM 4947 / MAS 10</strain>
    </source>
</reference>
<keyword evidence="2 4" id="KW-0808">Transferase</keyword>
<comment type="similarity">
    <text evidence="4">Belongs to the class I-like SAM-binding methyltransferase superfamily. RNA M5U methyltransferase family.</text>
</comment>
<keyword evidence="7" id="KW-1185">Reference proteome</keyword>
<evidence type="ECO:0000256" key="3">
    <source>
        <dbReference type="ARBA" id="ARBA00022691"/>
    </source>
</evidence>
<dbReference type="Proteomes" id="UP000006621">
    <property type="component" value="Chromosome"/>
</dbReference>
<dbReference type="InterPro" id="IPR012340">
    <property type="entry name" value="NA-bd_OB-fold"/>
</dbReference>
<dbReference type="Gene3D" id="3.40.50.150">
    <property type="entry name" value="Vaccinia Virus protein VP39"/>
    <property type="match status" value="2"/>
</dbReference>
<organism evidence="6 7">
    <name type="scientific">Flexistipes sinusarabici (strain ATCC 49648 / DSM 4947 / MAS 10)</name>
    <dbReference type="NCBI Taxonomy" id="717231"/>
    <lineage>
        <taxon>Bacteria</taxon>
        <taxon>Pseudomonadati</taxon>
        <taxon>Deferribacterota</taxon>
        <taxon>Deferribacteres</taxon>
        <taxon>Deferribacterales</taxon>
        <taxon>Flexistipitaceae</taxon>
        <taxon>Flexistipes</taxon>
    </lineage>
</organism>
<dbReference type="STRING" id="717231.Flexsi_1765"/>
<evidence type="ECO:0000259" key="5">
    <source>
        <dbReference type="PROSITE" id="PS50926"/>
    </source>
</evidence>
<feature type="binding site" evidence="4">
    <location>
        <position position="325"/>
    </location>
    <ligand>
        <name>S-adenosyl-L-methionine</name>
        <dbReference type="ChEBI" id="CHEBI:59789"/>
    </ligand>
</feature>
<keyword evidence="3 4" id="KW-0949">S-adenosyl-L-methionine</keyword>
<dbReference type="SUPFAM" id="SSF53335">
    <property type="entry name" value="S-adenosyl-L-methionine-dependent methyltransferases"/>
    <property type="match status" value="1"/>
</dbReference>
<gene>
    <name evidence="6" type="ordered locus">Flexsi_1765</name>
</gene>
<protein>
    <submittedName>
        <fullName evidence="6">Deoxyribonuclease/rho motif-related TRAM</fullName>
    </submittedName>
</protein>
<name>F8E9Z4_FLESM</name>
<feature type="binding site" evidence="4">
    <location>
        <position position="236"/>
    </location>
    <ligand>
        <name>S-adenosyl-L-methionine</name>
        <dbReference type="ChEBI" id="CHEBI:59789"/>
    </ligand>
</feature>
<dbReference type="GO" id="GO:0070041">
    <property type="term" value="F:rRNA (uridine-C5-)-methyltransferase activity"/>
    <property type="evidence" value="ECO:0007669"/>
    <property type="project" value="TreeGrafter"/>
</dbReference>
<reference evidence="6 7" key="1">
    <citation type="journal article" date="2011" name="Stand. Genomic Sci.">
        <title>Genome sequence of the moderately thermophilic halophile Flexistipes sinusarabici strain (MAS10).</title>
        <authorList>
            <person name="Lapidus A."/>
            <person name="Chertkov O."/>
            <person name="Nolan M."/>
            <person name="Lucas S."/>
            <person name="Hammon N."/>
            <person name="Deshpande S."/>
            <person name="Cheng J.F."/>
            <person name="Tapia R."/>
            <person name="Han C."/>
            <person name="Goodwin L."/>
            <person name="Pitluck S."/>
            <person name="Liolios K."/>
            <person name="Pagani I."/>
            <person name="Ivanova N."/>
            <person name="Huntemann M."/>
            <person name="Mavromatis K."/>
            <person name="Mikhailova N."/>
            <person name="Pati A."/>
            <person name="Chen A."/>
            <person name="Palaniappan K."/>
            <person name="Land M."/>
            <person name="Hauser L."/>
            <person name="Brambilla E.M."/>
            <person name="Rohde M."/>
            <person name="Abt B."/>
            <person name="Spring S."/>
            <person name="Goker M."/>
            <person name="Bristow J."/>
            <person name="Eisen J.A."/>
            <person name="Markowitz V."/>
            <person name="Hugenholtz P."/>
            <person name="Kyrpides N.C."/>
            <person name="Klenk H.P."/>
            <person name="Woyke T."/>
        </authorList>
    </citation>
    <scope>NUCLEOTIDE SEQUENCE [LARGE SCALE GENOMIC DNA]</scope>
    <source>
        <strain evidence="7">DSM 4947 / MAS 10</strain>
    </source>
</reference>
<dbReference type="CDD" id="cd02440">
    <property type="entry name" value="AdoMet_MTases"/>
    <property type="match status" value="1"/>
</dbReference>
<dbReference type="EMBL" id="CP002858">
    <property type="protein sequence ID" value="AEI15405.1"/>
    <property type="molecule type" value="Genomic_DNA"/>
</dbReference>
<dbReference type="HOGENOM" id="CLU_014689_7_2_0"/>
<feature type="binding site" evidence="4">
    <location>
        <position position="263"/>
    </location>
    <ligand>
        <name>S-adenosyl-L-methionine</name>
        <dbReference type="ChEBI" id="CHEBI:59789"/>
    </ligand>
</feature>
<dbReference type="PANTHER" id="PTHR11061">
    <property type="entry name" value="RNA M5U METHYLTRANSFERASE"/>
    <property type="match status" value="1"/>
</dbReference>
<dbReference type="AlphaFoldDB" id="F8E9Z4"/>
<dbReference type="PROSITE" id="PS50926">
    <property type="entry name" value="TRAM"/>
    <property type="match status" value="1"/>
</dbReference>
<evidence type="ECO:0000313" key="6">
    <source>
        <dbReference type="EMBL" id="AEI15405.1"/>
    </source>
</evidence>
<dbReference type="Pfam" id="PF05958">
    <property type="entry name" value="tRNA_U5-meth_tr"/>
    <property type="match status" value="1"/>
</dbReference>
<dbReference type="PROSITE" id="PS51687">
    <property type="entry name" value="SAM_MT_RNA_M5U"/>
    <property type="match status" value="1"/>
</dbReference>
<dbReference type="OrthoDB" id="9804590at2"/>
<dbReference type="KEGG" id="fsi:Flexsi_1765"/>
<proteinExistence type="inferred from homology"/>
<dbReference type="PANTHER" id="PTHR11061:SF30">
    <property type="entry name" value="TRNA (URACIL(54)-C(5))-METHYLTRANSFERASE"/>
    <property type="match status" value="1"/>
</dbReference>
<evidence type="ECO:0000256" key="4">
    <source>
        <dbReference type="PROSITE-ProRule" id="PRU01024"/>
    </source>
</evidence>